<keyword evidence="1" id="KW-0732">Signal</keyword>
<keyword evidence="3" id="KW-1185">Reference proteome</keyword>
<evidence type="ECO:0000313" key="3">
    <source>
        <dbReference type="Proteomes" id="UP000501939"/>
    </source>
</evidence>
<dbReference type="RefSeq" id="WP_166325317.1">
    <property type="nucleotide sequence ID" value="NZ_CP049916.1"/>
</dbReference>
<accession>A0A6G8S576</accession>
<sequence>MKNLKSGFITTTLFAAAAFLGATAHAETSALQNAYKSTNVKSALIGVCKSETGKSGKLTAAEVSKYCTCAVESDGKLTNAQKWEIQSSINQKKNPSSLSFVQKQNQDLKACFGPQLTTKLEGLTQQAMKAAQEAQSKAKK</sequence>
<organism evidence="2 3">
    <name type="scientific">Acinetobacter lanii</name>
    <dbReference type="NCBI Taxonomy" id="2715163"/>
    <lineage>
        <taxon>Bacteria</taxon>
        <taxon>Pseudomonadati</taxon>
        <taxon>Pseudomonadota</taxon>
        <taxon>Gammaproteobacteria</taxon>
        <taxon>Moraxellales</taxon>
        <taxon>Moraxellaceae</taxon>
        <taxon>Acinetobacter</taxon>
    </lineage>
</organism>
<dbReference type="EMBL" id="CP049916">
    <property type="protein sequence ID" value="QIO09339.1"/>
    <property type="molecule type" value="Genomic_DNA"/>
</dbReference>
<evidence type="ECO:0000313" key="2">
    <source>
        <dbReference type="EMBL" id="QIO09339.1"/>
    </source>
</evidence>
<dbReference type="AlphaFoldDB" id="A0A6G8S576"/>
<dbReference type="Proteomes" id="UP000501939">
    <property type="component" value="Chromosome"/>
</dbReference>
<protein>
    <submittedName>
        <fullName evidence="2">Uncharacterized protein</fullName>
    </submittedName>
</protein>
<feature type="signal peptide" evidence="1">
    <location>
        <begin position="1"/>
        <end position="26"/>
    </location>
</feature>
<dbReference type="KEGG" id="alj:G8D99_10130"/>
<reference evidence="2 3" key="1">
    <citation type="submission" date="2020-03" db="EMBL/GenBank/DDBJ databases">
        <authorList>
            <person name="Zhu W."/>
        </authorList>
    </citation>
    <scope>NUCLEOTIDE SEQUENCE [LARGE SCALE GENOMIC DNA]</scope>
    <source>
        <strain evidence="2 3">185</strain>
    </source>
</reference>
<feature type="chain" id="PRO_5026046460" evidence="1">
    <location>
        <begin position="27"/>
        <end position="140"/>
    </location>
</feature>
<proteinExistence type="predicted"/>
<name>A0A6G8S576_9GAMM</name>
<evidence type="ECO:0000256" key="1">
    <source>
        <dbReference type="SAM" id="SignalP"/>
    </source>
</evidence>
<gene>
    <name evidence="2" type="ORF">G8D99_10130</name>
</gene>